<evidence type="ECO:0000313" key="3">
    <source>
        <dbReference type="EMBL" id="CBN78096.1"/>
    </source>
</evidence>
<reference evidence="3 4" key="1">
    <citation type="journal article" date="2010" name="Nature">
        <title>The Ectocarpus genome and the independent evolution of multicellularity in brown algae.</title>
        <authorList>
            <person name="Cock J.M."/>
            <person name="Sterck L."/>
            <person name="Rouze P."/>
            <person name="Scornet D."/>
            <person name="Allen A.E."/>
            <person name="Amoutzias G."/>
            <person name="Anthouard V."/>
            <person name="Artiguenave F."/>
            <person name="Aury J.M."/>
            <person name="Badger J.H."/>
            <person name="Beszteri B."/>
            <person name="Billiau K."/>
            <person name="Bonnet E."/>
            <person name="Bothwell J.H."/>
            <person name="Bowler C."/>
            <person name="Boyen C."/>
            <person name="Brownlee C."/>
            <person name="Carrano C.J."/>
            <person name="Charrier B."/>
            <person name="Cho G.Y."/>
            <person name="Coelho S.M."/>
            <person name="Collen J."/>
            <person name="Corre E."/>
            <person name="Da Silva C."/>
            <person name="Delage L."/>
            <person name="Delaroque N."/>
            <person name="Dittami S.M."/>
            <person name="Doulbeau S."/>
            <person name="Elias M."/>
            <person name="Farnham G."/>
            <person name="Gachon C.M."/>
            <person name="Gschloessl B."/>
            <person name="Heesch S."/>
            <person name="Jabbari K."/>
            <person name="Jubin C."/>
            <person name="Kawai H."/>
            <person name="Kimura K."/>
            <person name="Kloareg B."/>
            <person name="Kupper F.C."/>
            <person name="Lang D."/>
            <person name="Le Bail A."/>
            <person name="Leblanc C."/>
            <person name="Lerouge P."/>
            <person name="Lohr M."/>
            <person name="Lopez P.J."/>
            <person name="Martens C."/>
            <person name="Maumus F."/>
            <person name="Michel G."/>
            <person name="Miranda-Saavedra D."/>
            <person name="Morales J."/>
            <person name="Moreau H."/>
            <person name="Motomura T."/>
            <person name="Nagasato C."/>
            <person name="Napoli C.A."/>
            <person name="Nelson D.R."/>
            <person name="Nyvall-Collen P."/>
            <person name="Peters A.F."/>
            <person name="Pommier C."/>
            <person name="Potin P."/>
            <person name="Poulain J."/>
            <person name="Quesneville H."/>
            <person name="Read B."/>
            <person name="Rensing S.A."/>
            <person name="Ritter A."/>
            <person name="Rousvoal S."/>
            <person name="Samanta M."/>
            <person name="Samson G."/>
            <person name="Schroeder D.C."/>
            <person name="Segurens B."/>
            <person name="Strittmatter M."/>
            <person name="Tonon T."/>
            <person name="Tregear J.W."/>
            <person name="Valentin K."/>
            <person name="von Dassow P."/>
            <person name="Yamagishi T."/>
            <person name="Van de Peer Y."/>
            <person name="Wincker P."/>
        </authorList>
    </citation>
    <scope>NUCLEOTIDE SEQUENCE [LARGE SCALE GENOMIC DNA]</scope>
    <source>
        <strain evidence="4">Ec32 / CCAP1310/4</strain>
    </source>
</reference>
<feature type="compositionally biased region" description="Polar residues" evidence="2">
    <location>
        <begin position="460"/>
        <end position="473"/>
    </location>
</feature>
<dbReference type="AlphaFoldDB" id="D8LU54"/>
<dbReference type="InParanoid" id="D8LU54"/>
<evidence type="ECO:0000256" key="1">
    <source>
        <dbReference type="ARBA" id="ARBA00022803"/>
    </source>
</evidence>
<feature type="compositionally biased region" description="Low complexity" evidence="2">
    <location>
        <begin position="1"/>
        <end position="18"/>
    </location>
</feature>
<organism evidence="3 4">
    <name type="scientific">Ectocarpus siliculosus</name>
    <name type="common">Brown alga</name>
    <name type="synonym">Conferva siliculosa</name>
    <dbReference type="NCBI Taxonomy" id="2880"/>
    <lineage>
        <taxon>Eukaryota</taxon>
        <taxon>Sar</taxon>
        <taxon>Stramenopiles</taxon>
        <taxon>Ochrophyta</taxon>
        <taxon>PX clade</taxon>
        <taxon>Phaeophyceae</taxon>
        <taxon>Ectocarpales</taxon>
        <taxon>Ectocarpaceae</taxon>
        <taxon>Ectocarpus</taxon>
    </lineage>
</organism>
<keyword evidence="4" id="KW-1185">Reference proteome</keyword>
<dbReference type="GO" id="GO:0101031">
    <property type="term" value="C:protein folding chaperone complex"/>
    <property type="evidence" value="ECO:0007669"/>
    <property type="project" value="TreeGrafter"/>
</dbReference>
<dbReference type="SUPFAM" id="SSF48452">
    <property type="entry name" value="TPR-like"/>
    <property type="match status" value="1"/>
</dbReference>
<keyword evidence="1" id="KW-0802">TPR repeat</keyword>
<dbReference type="InterPro" id="IPR051966">
    <property type="entry name" value="RPAP3"/>
</dbReference>
<dbReference type="EMBL" id="FN649191">
    <property type="protein sequence ID" value="CBN78096.1"/>
    <property type="molecule type" value="Genomic_DNA"/>
</dbReference>
<dbReference type="STRING" id="2880.D8LU54"/>
<name>D8LU54_ECTSI</name>
<sequence length="770" mass="81756">MPLADDGPAAAAAAAALPPEEEETLRSSLSRSNRSSNQDSDTAAAPLAEEGEGAGGVLVRAAPAAAAAGRLPAGAWFPDAMAMATAGKPGGGFDVDRVLDFEKRSGIKNGEIESFITKVDAVNAAIQAMKDGELDPADVHVDGVPTIEEERQMVEEKRRKRLELARREQENRERQKRQENEKWWRWDTWTPTDPATMAEAEEREEEEDRKRSKEFEENNPQFCKEMVDDMKTRSEASEKKDSEATTARLKGNRFYKAKRWEKALELYMTSLKARPYAVNTLANVAQTLIKLERWLDVVEFCDRALHVDGTCVKAFSRRASAFVKLAEDSTTSGVDAAAAPSPVSPPADAVDSTVTQTEVLIEGGTSVSIDVSDLAPAENEKETVSGQEGDAETSGRGEEQAFRVRFGGREGLMALALLDLHAAVAADPDSEDIGRQRDSLSKEIEEEKAEAAVMKMVKGTSGTYPSRSSSGVSATERPNLGTEGLGASPDGNQDQDVTAQPRDTRARTIERRTEALSCLPLPEREEPTEAGKGKTSIDVKALGDKNDLHTVDKILEEVLGGAEVGAKGLEATRLEKATEGAGTTHQRHQLLRLASILEDNPTARVYFRASGGLARLSEATAAAAAAAAGASRPHQDVSKTSTRASTSSPLVLPQARGAEGMSVGAVEDGGGDGDGDVPSGGADSGKDPVRFASMLVAVSAAIKGGERLTQLEVFKSGLLGDPCADAMRRVVEDGAEGMVATTGVVAAAGAAALLMSRAIDDVSVRAYVAR</sequence>
<accession>D8LU54</accession>
<feature type="compositionally biased region" description="Polar residues" evidence="2">
    <location>
        <begin position="638"/>
        <end position="649"/>
    </location>
</feature>
<feature type="compositionally biased region" description="Low complexity" evidence="2">
    <location>
        <begin position="26"/>
        <end position="48"/>
    </location>
</feature>
<dbReference type="Gene3D" id="1.25.40.10">
    <property type="entry name" value="Tetratricopeptide repeat domain"/>
    <property type="match status" value="1"/>
</dbReference>
<dbReference type="EMBL" id="FN649744">
    <property type="protein sequence ID" value="CBN78096.1"/>
    <property type="molecule type" value="Genomic_DNA"/>
</dbReference>
<dbReference type="PANTHER" id="PTHR46423">
    <property type="entry name" value="RNA POLYMERASE II-ASSOCIATED PROTEIN 3"/>
    <property type="match status" value="1"/>
</dbReference>
<feature type="region of interest" description="Disordered" evidence="2">
    <location>
        <begin position="1"/>
        <end position="49"/>
    </location>
</feature>
<protein>
    <submittedName>
        <fullName evidence="3">Uncharacterized protein</fullName>
    </submittedName>
</protein>
<feature type="region of interest" description="Disordered" evidence="2">
    <location>
        <begin position="371"/>
        <end position="399"/>
    </location>
</feature>
<dbReference type="OrthoDB" id="629492at2759"/>
<feature type="region of interest" description="Disordered" evidence="2">
    <location>
        <begin position="627"/>
        <end position="684"/>
    </location>
</feature>
<feature type="region of interest" description="Disordered" evidence="2">
    <location>
        <begin position="457"/>
        <end position="505"/>
    </location>
</feature>
<proteinExistence type="predicted"/>
<dbReference type="PANTHER" id="PTHR46423:SF1">
    <property type="entry name" value="RNA POLYMERASE II-ASSOCIATED PROTEIN 3"/>
    <property type="match status" value="1"/>
</dbReference>
<feature type="region of interest" description="Disordered" evidence="2">
    <location>
        <begin position="188"/>
        <end position="225"/>
    </location>
</feature>
<dbReference type="eggNOG" id="ENOG502S7FK">
    <property type="taxonomic scope" value="Eukaryota"/>
</dbReference>
<gene>
    <name evidence="3" type="ORF">Esi_0095_0047</name>
</gene>
<dbReference type="InterPro" id="IPR011990">
    <property type="entry name" value="TPR-like_helical_dom_sf"/>
</dbReference>
<dbReference type="Proteomes" id="UP000002630">
    <property type="component" value="Linkage Group LG19"/>
</dbReference>
<evidence type="ECO:0000256" key="2">
    <source>
        <dbReference type="SAM" id="MobiDB-lite"/>
    </source>
</evidence>
<evidence type="ECO:0000313" key="4">
    <source>
        <dbReference type="Proteomes" id="UP000002630"/>
    </source>
</evidence>